<feature type="region of interest" description="Disordered" evidence="1">
    <location>
        <begin position="1"/>
        <end position="34"/>
    </location>
</feature>
<feature type="compositionally biased region" description="Low complexity" evidence="1">
    <location>
        <begin position="163"/>
        <end position="214"/>
    </location>
</feature>
<evidence type="ECO:0000256" key="1">
    <source>
        <dbReference type="SAM" id="MobiDB-lite"/>
    </source>
</evidence>
<dbReference type="EMBL" id="JAPDMQ010000545">
    <property type="protein sequence ID" value="KAK0523003.1"/>
    <property type="molecule type" value="Genomic_DNA"/>
</dbReference>
<feature type="region of interest" description="Disordered" evidence="1">
    <location>
        <begin position="126"/>
        <end position="322"/>
    </location>
</feature>
<reference evidence="3" key="1">
    <citation type="journal article" date="2023" name="PhytoFront">
        <title>Draft Genome Resources of Seven Strains of Tilletia horrida, Causal Agent of Kernel Smut of Rice.</title>
        <authorList>
            <person name="Khanal S."/>
            <person name="Antony Babu S."/>
            <person name="Zhou X.G."/>
        </authorList>
    </citation>
    <scope>NUCLEOTIDE SEQUENCE</scope>
    <source>
        <strain evidence="3">TX3</strain>
    </source>
</reference>
<evidence type="ECO:0000256" key="2">
    <source>
        <dbReference type="SAM" id="Phobius"/>
    </source>
</evidence>
<feature type="transmembrane region" description="Helical" evidence="2">
    <location>
        <begin position="80"/>
        <end position="101"/>
    </location>
</feature>
<dbReference type="Proteomes" id="UP001176521">
    <property type="component" value="Unassembled WGS sequence"/>
</dbReference>
<sequence length="322" mass="33811">MSSLDAQQRGEPGARRPPPLPTPGGPKPQQPPRLTQKEYEALRRVESSVKIWRTGGLLFGTALATFYARRRQPPMKALPTVGVAIIGGWVGGFMAMPIGVITSRSSLKDVEDPNHLKQVLAEAVAQKRMPGAPSPLSRPPSAGPAGAPGQPGAESGFAPEYPSAPASFPSTSAPGPSFAPEDGQSSSSAAAAPAQGSSRWAQIRGDRSSPSSSWDRIRSQNPASSAPQSGSGPDSGAGPSPYDPYPSLNGPQDRSWPTNPNNFSGGSPYPASSGSGDGYPREQSEFDAMLDRERRMAEDNQGAERLGTGFVGEPQQRRSRWA</sequence>
<evidence type="ECO:0000313" key="3">
    <source>
        <dbReference type="EMBL" id="KAK0523003.1"/>
    </source>
</evidence>
<protein>
    <submittedName>
        <fullName evidence="3">Uncharacterized protein</fullName>
    </submittedName>
</protein>
<dbReference type="AlphaFoldDB" id="A0AAN6JHT5"/>
<name>A0AAN6JHT5_9BASI</name>
<keyword evidence="2" id="KW-0472">Membrane</keyword>
<feature type="compositionally biased region" description="Low complexity" evidence="1">
    <location>
        <begin position="222"/>
        <end position="240"/>
    </location>
</feature>
<keyword evidence="2" id="KW-0812">Transmembrane</keyword>
<evidence type="ECO:0000313" key="4">
    <source>
        <dbReference type="Proteomes" id="UP001176521"/>
    </source>
</evidence>
<feature type="compositionally biased region" description="Pro residues" evidence="1">
    <location>
        <begin position="15"/>
        <end position="31"/>
    </location>
</feature>
<keyword evidence="4" id="KW-1185">Reference proteome</keyword>
<feature type="compositionally biased region" description="Low complexity" evidence="1">
    <location>
        <begin position="264"/>
        <end position="274"/>
    </location>
</feature>
<feature type="compositionally biased region" description="Basic and acidic residues" evidence="1">
    <location>
        <begin position="279"/>
        <end position="298"/>
    </location>
</feature>
<accession>A0AAN6JHT5</accession>
<feature type="compositionally biased region" description="Pro residues" evidence="1">
    <location>
        <begin position="132"/>
        <end position="142"/>
    </location>
</feature>
<keyword evidence="2" id="KW-1133">Transmembrane helix</keyword>
<comment type="caution">
    <text evidence="3">The sequence shown here is derived from an EMBL/GenBank/DDBJ whole genome shotgun (WGS) entry which is preliminary data.</text>
</comment>
<feature type="compositionally biased region" description="Low complexity" evidence="1">
    <location>
        <begin position="143"/>
        <end position="156"/>
    </location>
</feature>
<gene>
    <name evidence="3" type="ORF">OC842_006298</name>
</gene>
<feature type="compositionally biased region" description="Polar residues" evidence="1">
    <location>
        <begin position="249"/>
        <end position="263"/>
    </location>
</feature>
<organism evidence="3 4">
    <name type="scientific">Tilletia horrida</name>
    <dbReference type="NCBI Taxonomy" id="155126"/>
    <lineage>
        <taxon>Eukaryota</taxon>
        <taxon>Fungi</taxon>
        <taxon>Dikarya</taxon>
        <taxon>Basidiomycota</taxon>
        <taxon>Ustilaginomycotina</taxon>
        <taxon>Exobasidiomycetes</taxon>
        <taxon>Tilletiales</taxon>
        <taxon>Tilletiaceae</taxon>
        <taxon>Tilletia</taxon>
    </lineage>
</organism>
<proteinExistence type="predicted"/>